<name>A0ABV7LHU1_9HYPH</name>
<keyword evidence="2" id="KW-1003">Cell membrane</keyword>
<dbReference type="InterPro" id="IPR050448">
    <property type="entry name" value="OpgB/LTA_synthase_biosynth"/>
</dbReference>
<dbReference type="SUPFAM" id="SSF53649">
    <property type="entry name" value="Alkaline phosphatase-like"/>
    <property type="match status" value="1"/>
</dbReference>
<evidence type="ECO:0000256" key="1">
    <source>
        <dbReference type="ARBA" id="ARBA00004651"/>
    </source>
</evidence>
<sequence length="764" mass="80712">MLVVTLLLIIVNISFYIFYSIAAYFTGEGVNASVIYHLVTGASGLSLRVLAPVIAGVTLYLLLLAGLVLLVRRSAWLRRWLSGGRSLLVSALLAAALAFNPAVRETWAAIAPLLSTSHDGVAVTRDGRVLRVSDAYVPGSHSGGAPGKNLVYIYVESLDRTFLENPDFATYLPRLKAREKQAVSFTGVLAPWGTTWTMGGIVAAQCGVPLVAPVGAGNRFGAFDRFLPRASCLGDELKARGYTLQFVQGASLSFAGKGSFFRTHGFARAAGLEELALPGEGTSAWGRYDNATFTTALEQYRALRKAGKPFGLFLLTVDTHPPDGATGPGCPQHAAPSPMLAAIACTDTLLAAFIDAIEADGGAEDTVIVIASDHPMMRVNLDGYEYSQDRRNALMIWNAVPAFGAPRQIAREGSALDIAPTVAAAMGIDLPRLGLGVSLIGDTPTLAERAGGVDGLNEALPQWSAFLQSLWHDASPWRSFSYDPETRKVSFGQQSVALPLTFVATRDGRPAETALGPHASLRAAAAASVARMPFIMLDDCAALYQAVWGVDTDLRGDCHVYFDGATFFSGVIRSGVALTPADLAAAGRLGKKAQKAARKRLQFVARIHTTPEQHRFFPASAGKSVRLLSAGFDTGMHSTIETGDGEIVGLYSRGLNGVLVSPDGEVSVVGAVDTCRHADPRPLVEELSRRRDARGGTALLVAFDSVTCGRPAPSVSAGGRPLAALAGLKFRQPYVAAWNDGGVAEFVGASQYPLVVDLGQAASN</sequence>
<evidence type="ECO:0000256" key="5">
    <source>
        <dbReference type="ARBA" id="ARBA00023136"/>
    </source>
</evidence>
<feature type="domain" description="Sulfatase N-terminal" evidence="7">
    <location>
        <begin position="149"/>
        <end position="428"/>
    </location>
</feature>
<accession>A0ABV7LHU1</accession>
<evidence type="ECO:0000313" key="8">
    <source>
        <dbReference type="EMBL" id="MFC3267119.1"/>
    </source>
</evidence>
<feature type="transmembrane region" description="Helical" evidence="6">
    <location>
        <begin position="83"/>
        <end position="103"/>
    </location>
</feature>
<dbReference type="PANTHER" id="PTHR47371">
    <property type="entry name" value="LIPOTEICHOIC ACID SYNTHASE"/>
    <property type="match status" value="1"/>
</dbReference>
<comment type="subcellular location">
    <subcellularLocation>
        <location evidence="1">Cell membrane</location>
        <topology evidence="1">Multi-pass membrane protein</topology>
    </subcellularLocation>
</comment>
<dbReference type="InterPro" id="IPR017850">
    <property type="entry name" value="Alkaline_phosphatase_core_sf"/>
</dbReference>
<dbReference type="PANTHER" id="PTHR47371:SF3">
    <property type="entry name" value="PHOSPHOGLYCEROL TRANSFERASE I"/>
    <property type="match status" value="1"/>
</dbReference>
<keyword evidence="4 6" id="KW-1133">Transmembrane helix</keyword>
<proteinExistence type="predicted"/>
<dbReference type="InterPro" id="IPR000917">
    <property type="entry name" value="Sulfatase_N"/>
</dbReference>
<gene>
    <name evidence="8" type="ORF">ACFOEX_12260</name>
</gene>
<dbReference type="EMBL" id="JBHRUV010000080">
    <property type="protein sequence ID" value="MFC3267119.1"/>
    <property type="molecule type" value="Genomic_DNA"/>
</dbReference>
<dbReference type="RefSeq" id="WP_376830385.1">
    <property type="nucleotide sequence ID" value="NZ_JBHLWR010000006.1"/>
</dbReference>
<comment type="caution">
    <text evidence="8">The sequence shown here is derived from an EMBL/GenBank/DDBJ whole genome shotgun (WGS) entry which is preliminary data.</text>
</comment>
<dbReference type="Gene3D" id="3.40.720.10">
    <property type="entry name" value="Alkaline Phosphatase, subunit A"/>
    <property type="match status" value="1"/>
</dbReference>
<dbReference type="Pfam" id="PF00884">
    <property type="entry name" value="Sulfatase"/>
    <property type="match status" value="1"/>
</dbReference>
<evidence type="ECO:0000256" key="4">
    <source>
        <dbReference type="ARBA" id="ARBA00022989"/>
    </source>
</evidence>
<keyword evidence="3 6" id="KW-0812">Transmembrane</keyword>
<feature type="transmembrane region" description="Helical" evidence="6">
    <location>
        <begin position="7"/>
        <end position="25"/>
    </location>
</feature>
<dbReference type="CDD" id="cd16015">
    <property type="entry name" value="LTA_synthase"/>
    <property type="match status" value="1"/>
</dbReference>
<evidence type="ECO:0000256" key="6">
    <source>
        <dbReference type="SAM" id="Phobius"/>
    </source>
</evidence>
<evidence type="ECO:0000313" key="9">
    <source>
        <dbReference type="Proteomes" id="UP001595536"/>
    </source>
</evidence>
<keyword evidence="5 6" id="KW-0472">Membrane</keyword>
<keyword evidence="9" id="KW-1185">Reference proteome</keyword>
<protein>
    <submittedName>
        <fullName evidence="8">Sulfatase-like hydrolase/transferase</fullName>
    </submittedName>
</protein>
<organism evidence="8 9">
    <name type="scientific">Camelimonas abortus</name>
    <dbReference type="NCBI Taxonomy" id="1017184"/>
    <lineage>
        <taxon>Bacteria</taxon>
        <taxon>Pseudomonadati</taxon>
        <taxon>Pseudomonadota</taxon>
        <taxon>Alphaproteobacteria</taxon>
        <taxon>Hyphomicrobiales</taxon>
        <taxon>Chelatococcaceae</taxon>
        <taxon>Camelimonas</taxon>
    </lineage>
</organism>
<evidence type="ECO:0000259" key="7">
    <source>
        <dbReference type="Pfam" id="PF00884"/>
    </source>
</evidence>
<evidence type="ECO:0000256" key="3">
    <source>
        <dbReference type="ARBA" id="ARBA00022692"/>
    </source>
</evidence>
<feature type="transmembrane region" description="Helical" evidence="6">
    <location>
        <begin position="45"/>
        <end position="71"/>
    </location>
</feature>
<dbReference type="Proteomes" id="UP001595536">
    <property type="component" value="Unassembled WGS sequence"/>
</dbReference>
<reference evidence="9" key="1">
    <citation type="journal article" date="2019" name="Int. J. Syst. Evol. Microbiol.">
        <title>The Global Catalogue of Microorganisms (GCM) 10K type strain sequencing project: providing services to taxonomists for standard genome sequencing and annotation.</title>
        <authorList>
            <consortium name="The Broad Institute Genomics Platform"/>
            <consortium name="The Broad Institute Genome Sequencing Center for Infectious Disease"/>
            <person name="Wu L."/>
            <person name="Ma J."/>
        </authorList>
    </citation>
    <scope>NUCLEOTIDE SEQUENCE [LARGE SCALE GENOMIC DNA]</scope>
    <source>
        <strain evidence="9">CCM 7941</strain>
    </source>
</reference>
<evidence type="ECO:0000256" key="2">
    <source>
        <dbReference type="ARBA" id="ARBA00022475"/>
    </source>
</evidence>